<dbReference type="InterPro" id="IPR007918">
    <property type="entry name" value="MDM35_apoptosis"/>
</dbReference>
<dbReference type="GO" id="GO:0005829">
    <property type="term" value="C:cytosol"/>
    <property type="evidence" value="ECO:0007669"/>
    <property type="project" value="TreeGrafter"/>
</dbReference>
<gene>
    <name evidence="3" type="ORF">BCR35DRAFT_302188</name>
</gene>
<dbReference type="InParanoid" id="A0A1Y2FTV5"/>
<dbReference type="AlphaFoldDB" id="A0A1Y2FTV5"/>
<comment type="caution">
    <text evidence="3">The sequence shown here is derived from an EMBL/GenBank/DDBJ whole genome shotgun (WGS) entry which is preliminary data.</text>
</comment>
<sequence>MASSLSPSCNPPKHAYDTCFNTWFKSYLILVSPPFSSPLDTAEGRKEREKRAKEIESMKAKLEGECGGRYKEYQECLKREIPTKEDLPSMLESARKEEPLDGWGGIKVATEEDLKR</sequence>
<comment type="similarity">
    <text evidence="1">Belongs to the TRIAP1/MDM35 family.</text>
</comment>
<dbReference type="EMBL" id="MCGR01000013">
    <property type="protein sequence ID" value="ORY87432.1"/>
    <property type="molecule type" value="Genomic_DNA"/>
</dbReference>
<dbReference type="GO" id="GO:0045332">
    <property type="term" value="P:phospholipid translocation"/>
    <property type="evidence" value="ECO:0007669"/>
    <property type="project" value="TreeGrafter"/>
</dbReference>
<evidence type="ECO:0000256" key="2">
    <source>
        <dbReference type="ARBA" id="ARBA00023157"/>
    </source>
</evidence>
<organism evidence="3 4">
    <name type="scientific">Leucosporidium creatinivorum</name>
    <dbReference type="NCBI Taxonomy" id="106004"/>
    <lineage>
        <taxon>Eukaryota</taxon>
        <taxon>Fungi</taxon>
        <taxon>Dikarya</taxon>
        <taxon>Basidiomycota</taxon>
        <taxon>Pucciniomycotina</taxon>
        <taxon>Microbotryomycetes</taxon>
        <taxon>Leucosporidiales</taxon>
        <taxon>Leucosporidium</taxon>
    </lineage>
</organism>
<name>A0A1Y2FTV5_9BASI</name>
<reference evidence="3 4" key="1">
    <citation type="submission" date="2016-07" db="EMBL/GenBank/DDBJ databases">
        <title>Pervasive Adenine N6-methylation of Active Genes in Fungi.</title>
        <authorList>
            <consortium name="DOE Joint Genome Institute"/>
            <person name="Mondo S.J."/>
            <person name="Dannebaum R.O."/>
            <person name="Kuo R.C."/>
            <person name="Labutti K."/>
            <person name="Haridas S."/>
            <person name="Kuo A."/>
            <person name="Salamov A."/>
            <person name="Ahrendt S.R."/>
            <person name="Lipzen A."/>
            <person name="Sullivan W."/>
            <person name="Andreopoulos W.B."/>
            <person name="Clum A."/>
            <person name="Lindquist E."/>
            <person name="Daum C."/>
            <person name="Ramamoorthy G.K."/>
            <person name="Gryganskyi A."/>
            <person name="Culley D."/>
            <person name="Magnuson J.K."/>
            <person name="James T.Y."/>
            <person name="O'Malley M.A."/>
            <person name="Stajich J.E."/>
            <person name="Spatafora J.W."/>
            <person name="Visel A."/>
            <person name="Grigoriev I.V."/>
        </authorList>
    </citation>
    <scope>NUCLEOTIDE SEQUENCE [LARGE SCALE GENOMIC DNA]</scope>
    <source>
        <strain evidence="3 4">62-1032</strain>
    </source>
</reference>
<dbReference type="OrthoDB" id="19091at2759"/>
<dbReference type="PANTHER" id="PTHR46403">
    <property type="entry name" value="TP53-REGULATED INHIBITOR OF APOPTOSIS 1"/>
    <property type="match status" value="1"/>
</dbReference>
<evidence type="ECO:0000313" key="3">
    <source>
        <dbReference type="EMBL" id="ORY87432.1"/>
    </source>
</evidence>
<dbReference type="GO" id="GO:0005634">
    <property type="term" value="C:nucleus"/>
    <property type="evidence" value="ECO:0007669"/>
    <property type="project" value="TreeGrafter"/>
</dbReference>
<keyword evidence="4" id="KW-1185">Reference proteome</keyword>
<protein>
    <submittedName>
        <fullName evidence="3">Uncharacterized protein</fullName>
    </submittedName>
</protein>
<dbReference type="STRING" id="106004.A0A1Y2FTV5"/>
<dbReference type="PANTHER" id="PTHR46403:SF1">
    <property type="entry name" value="TP53-REGULATED INHIBITOR OF APOPTOSIS 1"/>
    <property type="match status" value="1"/>
</dbReference>
<dbReference type="Proteomes" id="UP000193467">
    <property type="component" value="Unassembled WGS sequence"/>
</dbReference>
<keyword evidence="2" id="KW-1015">Disulfide bond</keyword>
<evidence type="ECO:0000256" key="1">
    <source>
        <dbReference type="ARBA" id="ARBA00006196"/>
    </source>
</evidence>
<accession>A0A1Y2FTV5</accession>
<dbReference type="GO" id="GO:1990050">
    <property type="term" value="F:phosphatidic acid transfer activity"/>
    <property type="evidence" value="ECO:0007669"/>
    <property type="project" value="TreeGrafter"/>
</dbReference>
<proteinExistence type="inferred from homology"/>
<dbReference type="GO" id="GO:0005758">
    <property type="term" value="C:mitochondrial intermembrane space"/>
    <property type="evidence" value="ECO:0007669"/>
    <property type="project" value="TreeGrafter"/>
</dbReference>
<evidence type="ECO:0000313" key="4">
    <source>
        <dbReference type="Proteomes" id="UP000193467"/>
    </source>
</evidence>
<dbReference type="Pfam" id="PF05254">
    <property type="entry name" value="UPF0203"/>
    <property type="match status" value="1"/>
</dbReference>